<evidence type="ECO:0000313" key="2">
    <source>
        <dbReference type="Proteomes" id="UP000682204"/>
    </source>
</evidence>
<gene>
    <name evidence="1" type="ORF">KIH16_05445</name>
</gene>
<accession>A0ACD1DYD2</accession>
<name>A0ACD1DYD2_9BACT</name>
<reference evidence="1" key="1">
    <citation type="submission" date="2021-05" db="EMBL/GenBank/DDBJ databases">
        <title>An isolated secondary fermenter in methanogenic hydrocarbon-degrading communities.</title>
        <authorList>
            <person name="Liu Y.-F."/>
            <person name="Liu Z.-l."/>
        </authorList>
    </citation>
    <scope>NUCLEOTIDE SEQUENCE</scope>
    <source>
        <strain evidence="1">L-13</strain>
    </source>
</reference>
<evidence type="ECO:0000313" key="1">
    <source>
        <dbReference type="EMBL" id="QVL37201.1"/>
    </source>
</evidence>
<dbReference type="EMBL" id="CP074691">
    <property type="protein sequence ID" value="QVL37201.1"/>
    <property type="molecule type" value="Genomic_DNA"/>
</dbReference>
<sequence>MSDTDTLSKPFIPVPPRAQPILRNSVLAEEQKDKRRQFIRNRSKMEKNENQSTVDAFEPALEKVDSEHPLDPTGGRPRSFLA</sequence>
<keyword evidence="2" id="KW-1185">Reference proteome</keyword>
<dbReference type="Proteomes" id="UP000682204">
    <property type="component" value="Chromosome"/>
</dbReference>
<organism evidence="1 2">
    <name type="scientific">Aminirod propionatiphilus</name>
    <dbReference type="NCBI Taxonomy" id="3415223"/>
    <lineage>
        <taxon>Bacteria</taxon>
        <taxon>Thermotogati</taxon>
        <taxon>Synergistota</taxon>
        <taxon>Synergistia</taxon>
        <taxon>Synergistales</taxon>
        <taxon>Aminiphilaceae</taxon>
        <taxon>Aminirod</taxon>
    </lineage>
</organism>
<protein>
    <submittedName>
        <fullName evidence="1">Uncharacterized protein</fullName>
    </submittedName>
</protein>
<proteinExistence type="predicted"/>